<gene>
    <name evidence="2" type="ORF">TTHERM_00522210</name>
</gene>
<feature type="region of interest" description="Disordered" evidence="1">
    <location>
        <begin position="147"/>
        <end position="282"/>
    </location>
</feature>
<reference evidence="3" key="1">
    <citation type="journal article" date="2006" name="PLoS Biol.">
        <title>Macronuclear genome sequence of the ciliate Tetrahymena thermophila, a model eukaryote.</title>
        <authorList>
            <person name="Eisen J.A."/>
            <person name="Coyne R.S."/>
            <person name="Wu M."/>
            <person name="Wu D."/>
            <person name="Thiagarajan M."/>
            <person name="Wortman J.R."/>
            <person name="Badger J.H."/>
            <person name="Ren Q."/>
            <person name="Amedeo P."/>
            <person name="Jones K.M."/>
            <person name="Tallon L.J."/>
            <person name="Delcher A.L."/>
            <person name="Salzberg S.L."/>
            <person name="Silva J.C."/>
            <person name="Haas B.J."/>
            <person name="Majoros W.H."/>
            <person name="Farzad M."/>
            <person name="Carlton J.M."/>
            <person name="Smith R.K. Jr."/>
            <person name="Garg J."/>
            <person name="Pearlman R.E."/>
            <person name="Karrer K.M."/>
            <person name="Sun L."/>
            <person name="Manning G."/>
            <person name="Elde N.C."/>
            <person name="Turkewitz A.P."/>
            <person name="Asai D.J."/>
            <person name="Wilkes D.E."/>
            <person name="Wang Y."/>
            <person name="Cai H."/>
            <person name="Collins K."/>
            <person name="Stewart B.A."/>
            <person name="Lee S.R."/>
            <person name="Wilamowska K."/>
            <person name="Weinberg Z."/>
            <person name="Ruzzo W.L."/>
            <person name="Wloga D."/>
            <person name="Gaertig J."/>
            <person name="Frankel J."/>
            <person name="Tsao C.-C."/>
            <person name="Gorovsky M.A."/>
            <person name="Keeling P.J."/>
            <person name="Waller R.F."/>
            <person name="Patron N.J."/>
            <person name="Cherry J.M."/>
            <person name="Stover N.A."/>
            <person name="Krieger C.J."/>
            <person name="del Toro C."/>
            <person name="Ryder H.F."/>
            <person name="Williamson S.C."/>
            <person name="Barbeau R.A."/>
            <person name="Hamilton E.P."/>
            <person name="Orias E."/>
        </authorList>
    </citation>
    <scope>NUCLEOTIDE SEQUENCE [LARGE SCALE GENOMIC DNA]</scope>
    <source>
        <strain evidence="3">SB210</strain>
    </source>
</reference>
<feature type="compositionally biased region" description="Acidic residues" evidence="1">
    <location>
        <begin position="216"/>
        <end position="225"/>
    </location>
</feature>
<sequence length="282" mass="32005">MSASSEIQSQIDLQIKSESVSVNVFSLMKICSKVQSIAQSKEELEKYYVKNFKDVKGFFSVSYLTHNNQQLISAIVDEIELQDISKNQQNKIVEVSLIGVCSFTKNLTISDFKLTISNLEAIDMYNIQINEKDKYREISNNKQQTIQNSQVEAQSNLKQSQQSQSTKRKLQIEDSDDDDGNTKNQLQNKQIKTNGSLVSEVKNTSPRQNEKQMEVEASDDEDNDQEFIAQHLKRIVVQDKNSKKEEQTKANTQNSNKNNAKQSSKTPAAAGNSKITSFFKKK</sequence>
<evidence type="ECO:0000313" key="3">
    <source>
        <dbReference type="Proteomes" id="UP000009168"/>
    </source>
</evidence>
<evidence type="ECO:0000256" key="1">
    <source>
        <dbReference type="SAM" id="MobiDB-lite"/>
    </source>
</evidence>
<dbReference type="GeneID" id="7841541"/>
<dbReference type="Proteomes" id="UP000009168">
    <property type="component" value="Unassembled WGS sequence"/>
</dbReference>
<dbReference type="InParanoid" id="I7M7L1"/>
<feature type="compositionally biased region" description="Low complexity" evidence="1">
    <location>
        <begin position="249"/>
        <end position="266"/>
    </location>
</feature>
<dbReference type="EMBL" id="GG662717">
    <property type="protein sequence ID" value="EAR94154.3"/>
    <property type="molecule type" value="Genomic_DNA"/>
</dbReference>
<evidence type="ECO:0000313" key="2">
    <source>
        <dbReference type="EMBL" id="EAR94154.3"/>
    </source>
</evidence>
<keyword evidence="3" id="KW-1185">Reference proteome</keyword>
<accession>I7M7L1</accession>
<feature type="compositionally biased region" description="Basic and acidic residues" evidence="1">
    <location>
        <begin position="236"/>
        <end position="248"/>
    </location>
</feature>
<protein>
    <submittedName>
        <fullName evidence="2">Uncharacterized protein</fullName>
    </submittedName>
</protein>
<proteinExistence type="predicted"/>
<feature type="compositionally biased region" description="Polar residues" evidence="1">
    <location>
        <begin position="182"/>
        <end position="207"/>
    </location>
</feature>
<feature type="compositionally biased region" description="Low complexity" evidence="1">
    <location>
        <begin position="154"/>
        <end position="165"/>
    </location>
</feature>
<dbReference type="HOGENOM" id="CLU_988602_0_0_1"/>
<dbReference type="RefSeq" id="XP_001014399.3">
    <property type="nucleotide sequence ID" value="XM_001014399.4"/>
</dbReference>
<dbReference type="AlphaFoldDB" id="I7M7L1"/>
<organism evidence="2 3">
    <name type="scientific">Tetrahymena thermophila (strain SB210)</name>
    <dbReference type="NCBI Taxonomy" id="312017"/>
    <lineage>
        <taxon>Eukaryota</taxon>
        <taxon>Sar</taxon>
        <taxon>Alveolata</taxon>
        <taxon>Ciliophora</taxon>
        <taxon>Intramacronucleata</taxon>
        <taxon>Oligohymenophorea</taxon>
        <taxon>Hymenostomatida</taxon>
        <taxon>Tetrahymenina</taxon>
        <taxon>Tetrahymenidae</taxon>
        <taxon>Tetrahymena</taxon>
    </lineage>
</organism>
<name>I7M7L1_TETTS</name>
<dbReference type="KEGG" id="tet:TTHERM_00522210"/>